<accession>F4WRI6</accession>
<dbReference type="Proteomes" id="UP000007755">
    <property type="component" value="Unassembled WGS sequence"/>
</dbReference>
<dbReference type="EMBL" id="GL888287">
    <property type="protein sequence ID" value="EGI63186.1"/>
    <property type="molecule type" value="Genomic_DNA"/>
</dbReference>
<dbReference type="AlphaFoldDB" id="F4WRI6"/>
<gene>
    <name evidence="2" type="ORF">G5I_08423</name>
</gene>
<sequence length="226" mass="24471">MVRETSQSNGLRSRRRRPKSAGSLRSSGKKSPDRLTMTSSRPTTAPEILPSTTVPLTTLTPTIPTSLVTTMATATLMMEETKPKMISRYTQWKDPRQEDMSKKIKQEIHRAIQKQKQRENRSKFRRIPRPATTLPAAALNLHVTAYLSIPSAPVGFAPVQQAPAGYTPVQQAPAGYVPISSAPVQQAPAGYVPVSSAPAGYVPAPFGPTGYVPAPSGPAGYMPFYK</sequence>
<name>F4WRI6_ACREC</name>
<protein>
    <submittedName>
        <fullName evidence="2">Uncharacterized protein</fullName>
    </submittedName>
</protein>
<feature type="compositionally biased region" description="Low complexity" evidence="1">
    <location>
        <begin position="48"/>
        <end position="59"/>
    </location>
</feature>
<keyword evidence="3" id="KW-1185">Reference proteome</keyword>
<reference evidence="2" key="1">
    <citation type="submission" date="2011-02" db="EMBL/GenBank/DDBJ databases">
        <title>The genome of the leaf-cutting ant Acromyrmex echinatior suggests key adaptations to social evolution and fungus farming.</title>
        <authorList>
            <person name="Nygaard S."/>
            <person name="Zhang G."/>
        </authorList>
    </citation>
    <scope>NUCLEOTIDE SEQUENCE</scope>
</reference>
<dbReference type="InParanoid" id="F4WRI6"/>
<evidence type="ECO:0000313" key="2">
    <source>
        <dbReference type="EMBL" id="EGI63186.1"/>
    </source>
</evidence>
<evidence type="ECO:0000256" key="1">
    <source>
        <dbReference type="SAM" id="MobiDB-lite"/>
    </source>
</evidence>
<proteinExistence type="predicted"/>
<feature type="region of interest" description="Disordered" evidence="1">
    <location>
        <begin position="1"/>
        <end position="59"/>
    </location>
</feature>
<feature type="compositionally biased region" description="Polar residues" evidence="1">
    <location>
        <begin position="1"/>
        <end position="11"/>
    </location>
</feature>
<evidence type="ECO:0000313" key="3">
    <source>
        <dbReference type="Proteomes" id="UP000007755"/>
    </source>
</evidence>
<dbReference type="KEGG" id="aec:105148318"/>
<dbReference type="OrthoDB" id="6782661at2759"/>
<dbReference type="eggNOG" id="ENOG502SFVY">
    <property type="taxonomic scope" value="Eukaryota"/>
</dbReference>
<organism evidence="3">
    <name type="scientific">Acromyrmex echinatior</name>
    <name type="common">Panamanian leafcutter ant</name>
    <name type="synonym">Acromyrmex octospinosus echinatior</name>
    <dbReference type="NCBI Taxonomy" id="103372"/>
    <lineage>
        <taxon>Eukaryota</taxon>
        <taxon>Metazoa</taxon>
        <taxon>Ecdysozoa</taxon>
        <taxon>Arthropoda</taxon>
        <taxon>Hexapoda</taxon>
        <taxon>Insecta</taxon>
        <taxon>Pterygota</taxon>
        <taxon>Neoptera</taxon>
        <taxon>Endopterygota</taxon>
        <taxon>Hymenoptera</taxon>
        <taxon>Apocrita</taxon>
        <taxon>Aculeata</taxon>
        <taxon>Formicoidea</taxon>
        <taxon>Formicidae</taxon>
        <taxon>Myrmicinae</taxon>
        <taxon>Acromyrmex</taxon>
    </lineage>
</organism>